<dbReference type="STRING" id="945713.IALB_1157"/>
<dbReference type="EMBL" id="CP003418">
    <property type="protein sequence ID" value="AFH48868.1"/>
    <property type="molecule type" value="Genomic_DNA"/>
</dbReference>
<evidence type="ECO:0000313" key="2">
    <source>
        <dbReference type="Proteomes" id="UP000007394"/>
    </source>
</evidence>
<proteinExistence type="predicted"/>
<evidence type="ECO:0000313" key="1">
    <source>
        <dbReference type="EMBL" id="AFH48868.1"/>
    </source>
</evidence>
<dbReference type="AlphaFoldDB" id="I0AIR1"/>
<reference evidence="1 2" key="1">
    <citation type="journal article" date="2012" name="Front. Microbiol.">
        <title>Complete genome of Ignavibacterium album, a metabolically versatile, flagellated, facultative anaerobe from the phylum Chlorobi.</title>
        <authorList>
            <person name="Liu Z."/>
            <person name="Frigaard N.-U."/>
            <person name="Vogl K."/>
            <person name="Iino T."/>
            <person name="Ohkuma M."/>
            <person name="Overmann J."/>
            <person name="Bryant D.A."/>
        </authorList>
    </citation>
    <scope>NUCLEOTIDE SEQUENCE [LARGE SCALE GENOMIC DNA]</scope>
    <source>
        <strain evidence="2">DSM 19864 / JCM 16511 / NBRC 101810 / Mat9-16</strain>
    </source>
</reference>
<dbReference type="RefSeq" id="WP_014560023.1">
    <property type="nucleotide sequence ID" value="NC_017464.1"/>
</dbReference>
<gene>
    <name evidence="1" type="ordered locus">IALB_1157</name>
</gene>
<keyword evidence="2" id="KW-1185">Reference proteome</keyword>
<dbReference type="KEGG" id="ial:IALB_1157"/>
<sequence length="99" mass="11605">MYKLLIFIHKTKENNFLNFFRNSFLPLLSEINGKEVKLAKVESNLLLDQKYSHFCELTAEDKYEMDNKLNSSAGRSLSKLLMESHRNITVITVNYQSEE</sequence>
<name>I0AIR1_IGNAJ</name>
<dbReference type="HOGENOM" id="CLU_2316506_0_0_10"/>
<protein>
    <submittedName>
        <fullName evidence="1">Uncharacterized protein</fullName>
    </submittedName>
</protein>
<dbReference type="Proteomes" id="UP000007394">
    <property type="component" value="Chromosome"/>
</dbReference>
<organism evidence="1 2">
    <name type="scientific">Ignavibacterium album (strain DSM 19864 / JCM 16511 / NBRC 101810 / Mat9-16)</name>
    <dbReference type="NCBI Taxonomy" id="945713"/>
    <lineage>
        <taxon>Bacteria</taxon>
        <taxon>Pseudomonadati</taxon>
        <taxon>Ignavibacteriota</taxon>
        <taxon>Ignavibacteria</taxon>
        <taxon>Ignavibacteriales</taxon>
        <taxon>Ignavibacteriaceae</taxon>
        <taxon>Ignavibacterium</taxon>
    </lineage>
</organism>
<accession>I0AIR1</accession>